<dbReference type="Pfam" id="PF13601">
    <property type="entry name" value="HTH_34"/>
    <property type="match status" value="1"/>
</dbReference>
<dbReference type="InterPro" id="IPR036390">
    <property type="entry name" value="WH_DNA-bd_sf"/>
</dbReference>
<protein>
    <submittedName>
        <fullName evidence="2">Winged helix DNA-binding domain-containing protein</fullName>
    </submittedName>
</protein>
<keyword evidence="3" id="KW-1185">Reference proteome</keyword>
<dbReference type="PANTHER" id="PTHR37318">
    <property type="entry name" value="BSL7504 PROTEIN"/>
    <property type="match status" value="1"/>
</dbReference>
<dbReference type="Proteomes" id="UP000199028">
    <property type="component" value="Unassembled WGS sequence"/>
</dbReference>
<evidence type="ECO:0000313" key="3">
    <source>
        <dbReference type="Proteomes" id="UP000199028"/>
    </source>
</evidence>
<dbReference type="RefSeq" id="WP_245983818.1">
    <property type="nucleotide sequence ID" value="NZ_FOFT01000017.1"/>
</dbReference>
<sequence length="102" mass="11112">MTEHPTAALDDVVHQRHRLGILTIAGEVKRVEFAYLKSTLNLTAGNLSRHIAVLEEAGLLAVEKGYEGKRPKTWVSVTAAGRKALATEMAALRALLDRHSKA</sequence>
<dbReference type="InterPro" id="IPR036388">
    <property type="entry name" value="WH-like_DNA-bd_sf"/>
</dbReference>
<reference evidence="3" key="1">
    <citation type="submission" date="2016-10" db="EMBL/GenBank/DDBJ databases">
        <authorList>
            <person name="Varghese N."/>
            <person name="Submissions S."/>
        </authorList>
    </citation>
    <scope>NUCLEOTIDE SEQUENCE [LARGE SCALE GENOMIC DNA]</scope>
    <source>
        <strain evidence="3">CGMCC 4.578</strain>
    </source>
</reference>
<dbReference type="SUPFAM" id="SSF46785">
    <property type="entry name" value="Winged helix' DNA-binding domain"/>
    <property type="match status" value="1"/>
</dbReference>
<proteinExistence type="predicted"/>
<evidence type="ECO:0000313" key="2">
    <source>
        <dbReference type="EMBL" id="SES49232.1"/>
    </source>
</evidence>
<evidence type="ECO:0000259" key="1">
    <source>
        <dbReference type="Pfam" id="PF13601"/>
    </source>
</evidence>
<organism evidence="2 3">
    <name type="scientific">Lentzea flaviverrucosa</name>
    <dbReference type="NCBI Taxonomy" id="200379"/>
    <lineage>
        <taxon>Bacteria</taxon>
        <taxon>Bacillati</taxon>
        <taxon>Actinomycetota</taxon>
        <taxon>Actinomycetes</taxon>
        <taxon>Pseudonocardiales</taxon>
        <taxon>Pseudonocardiaceae</taxon>
        <taxon>Lentzea</taxon>
    </lineage>
</organism>
<dbReference type="Gene3D" id="1.10.10.10">
    <property type="entry name" value="Winged helix-like DNA-binding domain superfamily/Winged helix DNA-binding domain"/>
    <property type="match status" value="1"/>
</dbReference>
<dbReference type="GO" id="GO:0003677">
    <property type="term" value="F:DNA binding"/>
    <property type="evidence" value="ECO:0007669"/>
    <property type="project" value="UniProtKB-KW"/>
</dbReference>
<dbReference type="AlphaFoldDB" id="A0A1H9XST5"/>
<feature type="domain" description="Winged helix DNA-binding" evidence="1">
    <location>
        <begin position="18"/>
        <end position="95"/>
    </location>
</feature>
<dbReference type="EMBL" id="FOFT01000017">
    <property type="protein sequence ID" value="SES49232.1"/>
    <property type="molecule type" value="Genomic_DNA"/>
</dbReference>
<name>A0A1H9XST5_9PSEU</name>
<keyword evidence="2" id="KW-0238">DNA-binding</keyword>
<accession>A0A1H9XST5</accession>
<dbReference type="InterPro" id="IPR027395">
    <property type="entry name" value="WH_DNA-bd_dom"/>
</dbReference>
<gene>
    <name evidence="2" type="ORF">SAMN05216195_117118</name>
</gene>
<dbReference type="PANTHER" id="PTHR37318:SF1">
    <property type="entry name" value="BSL7504 PROTEIN"/>
    <property type="match status" value="1"/>
</dbReference>